<feature type="signal peptide" evidence="1">
    <location>
        <begin position="1"/>
        <end position="32"/>
    </location>
</feature>
<reference evidence="2 3" key="1">
    <citation type="journal article" date="2018" name="Aquat. Microb. Ecol.">
        <title>Gammaproteobacterial methanotrophs dominate.</title>
        <authorList>
            <person name="Rissanen A.J."/>
            <person name="Saarenheimo J."/>
            <person name="Tiirola M."/>
            <person name="Peura S."/>
            <person name="Aalto S.L."/>
            <person name="Karvinen A."/>
            <person name="Nykanen H."/>
        </authorList>
    </citation>
    <scope>NUCLEOTIDE SEQUENCE [LARGE SCALE GENOMIC DNA]</scope>
    <source>
        <strain evidence="2">AMbin10</strain>
    </source>
</reference>
<evidence type="ECO:0008006" key="4">
    <source>
        <dbReference type="Google" id="ProtNLM"/>
    </source>
</evidence>
<evidence type="ECO:0000313" key="3">
    <source>
        <dbReference type="Proteomes" id="UP000249396"/>
    </source>
</evidence>
<proteinExistence type="predicted"/>
<evidence type="ECO:0000313" key="2">
    <source>
        <dbReference type="EMBL" id="PZN75526.1"/>
    </source>
</evidence>
<evidence type="ECO:0000256" key="1">
    <source>
        <dbReference type="SAM" id="SignalP"/>
    </source>
</evidence>
<comment type="caution">
    <text evidence="2">The sequence shown here is derived from an EMBL/GenBank/DDBJ whole genome shotgun (WGS) entry which is preliminary data.</text>
</comment>
<feature type="chain" id="PRO_5015956786" description="Zinc resistance-associated protein" evidence="1">
    <location>
        <begin position="33"/>
        <end position="165"/>
    </location>
</feature>
<organism evidence="2 3">
    <name type="scientific">Candidatus Methylumidiphilus alinenensis</name>
    <dbReference type="NCBI Taxonomy" id="2202197"/>
    <lineage>
        <taxon>Bacteria</taxon>
        <taxon>Pseudomonadati</taxon>
        <taxon>Pseudomonadota</taxon>
        <taxon>Gammaproteobacteria</taxon>
        <taxon>Methylococcales</taxon>
        <taxon>Candidatus Methylumidiphilus</taxon>
    </lineage>
</organism>
<name>A0A2W4QWY5_9GAMM</name>
<dbReference type="AlphaFoldDB" id="A0A2W4QWY5"/>
<protein>
    <recommendedName>
        <fullName evidence="4">Zinc resistance-associated protein</fullName>
    </recommendedName>
</protein>
<dbReference type="EMBL" id="QJPH01000383">
    <property type="protein sequence ID" value="PZN75526.1"/>
    <property type="molecule type" value="Genomic_DNA"/>
</dbReference>
<sequence length="165" mass="18221">MNIAKPNAAILCGIVILAALLSAIGFSNPAAAEGQATATPAGQADAGQDRKRLVADHLPLTPSEAQHFWPVYDHYQKDMANVLDRRQQIIAKLGEHYDDMSDAVAKQITIDNLELQEARLHLIRSYLPKFGKVLPAKKLARYYQIEARIRAAVDAEIAERIPLIE</sequence>
<gene>
    <name evidence="2" type="ORF">DM484_18650</name>
</gene>
<dbReference type="Proteomes" id="UP000249396">
    <property type="component" value="Unassembled WGS sequence"/>
</dbReference>
<accession>A0A2W4QWY5</accession>
<keyword evidence="1" id="KW-0732">Signal</keyword>